<proteinExistence type="predicted"/>
<reference evidence="4" key="1">
    <citation type="submission" date="2024-06" db="EMBL/GenBank/DDBJ databases">
        <authorList>
            <person name="Ryan C."/>
        </authorList>
    </citation>
    <scope>NUCLEOTIDE SEQUENCE [LARGE SCALE GENOMIC DNA]</scope>
</reference>
<feature type="compositionally biased region" description="Pro residues" evidence="1">
    <location>
        <begin position="14"/>
        <end position="24"/>
    </location>
</feature>
<evidence type="ECO:0000256" key="1">
    <source>
        <dbReference type="SAM" id="MobiDB-lite"/>
    </source>
</evidence>
<evidence type="ECO:0000313" key="3">
    <source>
        <dbReference type="EMBL" id="CAL5089638.1"/>
    </source>
</evidence>
<dbReference type="Pfam" id="PF14303">
    <property type="entry name" value="NAM-associated"/>
    <property type="match status" value="1"/>
</dbReference>
<dbReference type="PANTHER" id="PTHR45224:SF16">
    <property type="entry name" value="OS01G0527900 PROTEIN"/>
    <property type="match status" value="1"/>
</dbReference>
<dbReference type="Proteomes" id="UP001497457">
    <property type="component" value="Chromosome 8b"/>
</dbReference>
<dbReference type="InterPro" id="IPR029466">
    <property type="entry name" value="NAM-associated_C"/>
</dbReference>
<dbReference type="PANTHER" id="PTHR45224">
    <property type="entry name" value="OS01G0527900 PROTEIN-RELATED"/>
    <property type="match status" value="1"/>
</dbReference>
<evidence type="ECO:0000259" key="2">
    <source>
        <dbReference type="Pfam" id="PF14303"/>
    </source>
</evidence>
<name>A0ABC9G8Z7_9POAL</name>
<feature type="domain" description="No apical meristem-associated C-terminal" evidence="2">
    <location>
        <begin position="253"/>
        <end position="402"/>
    </location>
</feature>
<gene>
    <name evidence="3" type="ORF">URODEC1_LOCUS113458</name>
</gene>
<keyword evidence="4" id="KW-1185">Reference proteome</keyword>
<dbReference type="AlphaFoldDB" id="A0ABC9G8Z7"/>
<feature type="region of interest" description="Disordered" evidence="1">
    <location>
        <begin position="1"/>
        <end position="28"/>
    </location>
</feature>
<evidence type="ECO:0000313" key="4">
    <source>
        <dbReference type="Proteomes" id="UP001497457"/>
    </source>
</evidence>
<organism evidence="3 4">
    <name type="scientific">Urochloa decumbens</name>
    <dbReference type="NCBI Taxonomy" id="240449"/>
    <lineage>
        <taxon>Eukaryota</taxon>
        <taxon>Viridiplantae</taxon>
        <taxon>Streptophyta</taxon>
        <taxon>Embryophyta</taxon>
        <taxon>Tracheophyta</taxon>
        <taxon>Spermatophyta</taxon>
        <taxon>Magnoliopsida</taxon>
        <taxon>Liliopsida</taxon>
        <taxon>Poales</taxon>
        <taxon>Poaceae</taxon>
        <taxon>PACMAD clade</taxon>
        <taxon>Panicoideae</taxon>
        <taxon>Panicodae</taxon>
        <taxon>Paniceae</taxon>
        <taxon>Melinidinae</taxon>
        <taxon>Urochloa</taxon>
    </lineage>
</organism>
<sequence>MPRQSKRTSAPAPMEIPPPPPAARPAPQSVAPSMFGLGAWCPPYPPQSMAPSSSISILDSWATNTQGWLVHRLKVLGVHLLPLQVWKIPICKLWEWIVPPSGGLLNFLNKNTPKHGPAQVVINGTSLQPINVGDDTRSDCPRTEKRMLWTKDEDIILVGAWVNNSNDPIHANYKKNDQYWKQVTPAYNSAIPKKCARQMKCIKDRFGRIKKRVQWFCGSWKEANAMWASGESDVDLMDRALKLYEEEHKKDGPFMFKHCWDVLRKEPKWDAYLERLANLDPEKRKFNLEDDVGVHFSVDDDDDKEERPIGGKKAKELQKRKRKDQACIIDLEDELQLFVDAQNKANEGCKEMLETQKRVSSENLEARKLAYLAAKESKEAAMLETYKELLKQDTTVMAEDVRSEHVLALRCFREKLFGTYQDVVIGGGPNGAIYSLQCC</sequence>
<reference evidence="3 4" key="2">
    <citation type="submission" date="2024-10" db="EMBL/GenBank/DDBJ databases">
        <authorList>
            <person name="Ryan C."/>
        </authorList>
    </citation>
    <scope>NUCLEOTIDE SEQUENCE [LARGE SCALE GENOMIC DNA]</scope>
</reference>
<protein>
    <recommendedName>
        <fullName evidence="2">No apical meristem-associated C-terminal domain-containing protein</fullName>
    </recommendedName>
</protein>
<dbReference type="EMBL" id="OZ075118">
    <property type="protein sequence ID" value="CAL5089638.1"/>
    <property type="molecule type" value="Genomic_DNA"/>
</dbReference>
<accession>A0ABC9G8Z7</accession>